<gene>
    <name evidence="5" type="ORF">GCM10022207_31050</name>
</gene>
<proteinExistence type="predicted"/>
<organism evidence="5 6">
    <name type="scientific">Streptomyces lannensis</name>
    <dbReference type="NCBI Taxonomy" id="766498"/>
    <lineage>
        <taxon>Bacteria</taxon>
        <taxon>Bacillati</taxon>
        <taxon>Actinomycetota</taxon>
        <taxon>Actinomycetes</taxon>
        <taxon>Kitasatosporales</taxon>
        <taxon>Streptomycetaceae</taxon>
        <taxon>Streptomyces</taxon>
    </lineage>
</organism>
<dbReference type="Pfam" id="PF01047">
    <property type="entry name" value="MarR"/>
    <property type="match status" value="1"/>
</dbReference>
<dbReference type="SUPFAM" id="SSF46785">
    <property type="entry name" value="Winged helix' DNA-binding domain"/>
    <property type="match status" value="1"/>
</dbReference>
<keyword evidence="3" id="KW-0804">Transcription</keyword>
<dbReference type="InterPro" id="IPR036388">
    <property type="entry name" value="WH-like_DNA-bd_sf"/>
</dbReference>
<dbReference type="PROSITE" id="PS50995">
    <property type="entry name" value="HTH_MARR_2"/>
    <property type="match status" value="1"/>
</dbReference>
<dbReference type="SMART" id="SM00347">
    <property type="entry name" value="HTH_MARR"/>
    <property type="match status" value="1"/>
</dbReference>
<protein>
    <submittedName>
        <fullName evidence="5">MarR family transcriptional regulator</fullName>
    </submittedName>
</protein>
<dbReference type="PANTHER" id="PTHR33164:SF103">
    <property type="entry name" value="REGULATORY PROTEIN MARR"/>
    <property type="match status" value="1"/>
</dbReference>
<keyword evidence="6" id="KW-1185">Reference proteome</keyword>
<evidence type="ECO:0000313" key="5">
    <source>
        <dbReference type="EMBL" id="GAA3864569.1"/>
    </source>
</evidence>
<keyword evidence="1" id="KW-0805">Transcription regulation</keyword>
<dbReference type="Proteomes" id="UP001501563">
    <property type="component" value="Unassembled WGS sequence"/>
</dbReference>
<feature type="domain" description="HTH marR-type" evidence="4">
    <location>
        <begin position="11"/>
        <end position="145"/>
    </location>
</feature>
<evidence type="ECO:0000256" key="3">
    <source>
        <dbReference type="ARBA" id="ARBA00023163"/>
    </source>
</evidence>
<evidence type="ECO:0000313" key="6">
    <source>
        <dbReference type="Proteomes" id="UP001501563"/>
    </source>
</evidence>
<dbReference type="PANTHER" id="PTHR33164">
    <property type="entry name" value="TRANSCRIPTIONAL REGULATOR, MARR FAMILY"/>
    <property type="match status" value="1"/>
</dbReference>
<dbReference type="InterPro" id="IPR039422">
    <property type="entry name" value="MarR/SlyA-like"/>
</dbReference>
<name>A0ABP7K3Y5_9ACTN</name>
<dbReference type="Gene3D" id="1.10.10.10">
    <property type="entry name" value="Winged helix-like DNA-binding domain superfamily/Winged helix DNA-binding domain"/>
    <property type="match status" value="1"/>
</dbReference>
<dbReference type="InterPro" id="IPR023187">
    <property type="entry name" value="Tscrpt_reg_MarR-type_CS"/>
</dbReference>
<keyword evidence="2" id="KW-0238">DNA-binding</keyword>
<evidence type="ECO:0000256" key="2">
    <source>
        <dbReference type="ARBA" id="ARBA00023125"/>
    </source>
</evidence>
<comment type="caution">
    <text evidence="5">The sequence shown here is derived from an EMBL/GenBank/DDBJ whole genome shotgun (WGS) entry which is preliminary data.</text>
</comment>
<dbReference type="InterPro" id="IPR000835">
    <property type="entry name" value="HTH_MarR-typ"/>
</dbReference>
<dbReference type="PRINTS" id="PR00598">
    <property type="entry name" value="HTHMARR"/>
</dbReference>
<dbReference type="EMBL" id="BAAAZA010000007">
    <property type="protein sequence ID" value="GAA3864569.1"/>
    <property type="molecule type" value="Genomic_DNA"/>
</dbReference>
<dbReference type="InterPro" id="IPR036390">
    <property type="entry name" value="WH_DNA-bd_sf"/>
</dbReference>
<dbReference type="PROSITE" id="PS01117">
    <property type="entry name" value="HTH_MARR_1"/>
    <property type="match status" value="1"/>
</dbReference>
<evidence type="ECO:0000259" key="4">
    <source>
        <dbReference type="PROSITE" id="PS50995"/>
    </source>
</evidence>
<accession>A0ABP7K3Y5</accession>
<evidence type="ECO:0000256" key="1">
    <source>
        <dbReference type="ARBA" id="ARBA00023015"/>
    </source>
</evidence>
<sequence>MTEAEEAGSCPKALARQVGDAVESLVSLWISASDAVTPRLSRHQLKALTAVRYRSELNLTALAETLGIALPAASRLCDRLEVAGLLERVAHPHNRRELQLRVTTQGRKLLTEVAERRSASLAAVFAAMTPAQRASLEQGLHAFREAHEPGPNRPDHGT</sequence>
<dbReference type="RefSeq" id="WP_345548677.1">
    <property type="nucleotide sequence ID" value="NZ_BAAAZA010000007.1"/>
</dbReference>
<reference evidence="6" key="1">
    <citation type="journal article" date="2019" name="Int. J. Syst. Evol. Microbiol.">
        <title>The Global Catalogue of Microorganisms (GCM) 10K type strain sequencing project: providing services to taxonomists for standard genome sequencing and annotation.</title>
        <authorList>
            <consortium name="The Broad Institute Genomics Platform"/>
            <consortium name="The Broad Institute Genome Sequencing Center for Infectious Disease"/>
            <person name="Wu L."/>
            <person name="Ma J."/>
        </authorList>
    </citation>
    <scope>NUCLEOTIDE SEQUENCE [LARGE SCALE GENOMIC DNA]</scope>
    <source>
        <strain evidence="6">JCM 16578</strain>
    </source>
</reference>